<sequence length="93" mass="10632">HEKVVEYCTHKETDADSDLVDENKEELTNIAEKSMINILRHSSIIPVESVTSEVISELGNDVETTANTNKKSRFCRPILRVVMLVCQYFTVYL</sequence>
<dbReference type="EMBL" id="CAJOAY010005665">
    <property type="protein sequence ID" value="CAF4115437.1"/>
    <property type="molecule type" value="Genomic_DNA"/>
</dbReference>
<dbReference type="Proteomes" id="UP000663881">
    <property type="component" value="Unassembled WGS sequence"/>
</dbReference>
<feature type="non-terminal residue" evidence="1">
    <location>
        <position position="1"/>
    </location>
</feature>
<evidence type="ECO:0000313" key="1">
    <source>
        <dbReference type="EMBL" id="CAF4115437.1"/>
    </source>
</evidence>
<evidence type="ECO:0000313" key="2">
    <source>
        <dbReference type="Proteomes" id="UP000663881"/>
    </source>
</evidence>
<comment type="caution">
    <text evidence="1">The sequence shown here is derived from an EMBL/GenBank/DDBJ whole genome shotgun (WGS) entry which is preliminary data.</text>
</comment>
<organism evidence="1 2">
    <name type="scientific">Adineta steineri</name>
    <dbReference type="NCBI Taxonomy" id="433720"/>
    <lineage>
        <taxon>Eukaryota</taxon>
        <taxon>Metazoa</taxon>
        <taxon>Spiralia</taxon>
        <taxon>Gnathifera</taxon>
        <taxon>Rotifera</taxon>
        <taxon>Eurotatoria</taxon>
        <taxon>Bdelloidea</taxon>
        <taxon>Adinetida</taxon>
        <taxon>Adinetidae</taxon>
        <taxon>Adineta</taxon>
    </lineage>
</organism>
<name>A0A819VWM0_9BILA</name>
<gene>
    <name evidence="1" type="ORF">OKA104_LOCUS36445</name>
</gene>
<reference evidence="1" key="1">
    <citation type="submission" date="2021-02" db="EMBL/GenBank/DDBJ databases">
        <authorList>
            <person name="Nowell W R."/>
        </authorList>
    </citation>
    <scope>NUCLEOTIDE SEQUENCE</scope>
</reference>
<protein>
    <submittedName>
        <fullName evidence="1">Uncharacterized protein</fullName>
    </submittedName>
</protein>
<dbReference type="AlphaFoldDB" id="A0A819VWM0"/>
<accession>A0A819VWM0</accession>
<proteinExistence type="predicted"/>